<protein>
    <submittedName>
        <fullName evidence="4">Uncharacterized protein</fullName>
    </submittedName>
</protein>
<name>A0ABM3C5D6_DROKI</name>
<dbReference type="RefSeq" id="XP_041631102.1">
    <property type="nucleotide sequence ID" value="XM_041775168.2"/>
</dbReference>
<evidence type="ECO:0000256" key="1">
    <source>
        <dbReference type="SAM" id="MobiDB-lite"/>
    </source>
</evidence>
<gene>
    <name evidence="4" type="primary">LOC121502166</name>
</gene>
<proteinExistence type="predicted"/>
<feature type="region of interest" description="Disordered" evidence="1">
    <location>
        <begin position="206"/>
        <end position="230"/>
    </location>
</feature>
<keyword evidence="2" id="KW-1133">Transmembrane helix</keyword>
<evidence type="ECO:0000313" key="3">
    <source>
        <dbReference type="Proteomes" id="UP001652661"/>
    </source>
</evidence>
<accession>A0ABM3C5D6</accession>
<feature type="compositionally biased region" description="Basic and acidic residues" evidence="1">
    <location>
        <begin position="126"/>
        <end position="141"/>
    </location>
</feature>
<dbReference type="Proteomes" id="UP001652661">
    <property type="component" value="Chromosome X"/>
</dbReference>
<dbReference type="GeneID" id="121502166"/>
<feature type="transmembrane region" description="Helical" evidence="2">
    <location>
        <begin position="83"/>
        <end position="106"/>
    </location>
</feature>
<evidence type="ECO:0000256" key="2">
    <source>
        <dbReference type="SAM" id="Phobius"/>
    </source>
</evidence>
<feature type="region of interest" description="Disordered" evidence="1">
    <location>
        <begin position="115"/>
        <end position="141"/>
    </location>
</feature>
<feature type="compositionally biased region" description="Basic and acidic residues" evidence="1">
    <location>
        <begin position="206"/>
        <end position="215"/>
    </location>
</feature>
<evidence type="ECO:0000313" key="4">
    <source>
        <dbReference type="RefSeq" id="XP_041631102.1"/>
    </source>
</evidence>
<reference evidence="4" key="1">
    <citation type="submission" date="2025-08" db="UniProtKB">
        <authorList>
            <consortium name="RefSeq"/>
        </authorList>
    </citation>
    <scope>IDENTIFICATION</scope>
    <source>
        <strain evidence="4">14028-0561.14</strain>
        <tissue evidence="4">Whole fly</tissue>
    </source>
</reference>
<keyword evidence="2" id="KW-0812">Transmembrane</keyword>
<keyword evidence="3" id="KW-1185">Reference proteome</keyword>
<sequence length="230" mass="27193">MNPICKIDINKPECQRWMNEVYDRCRHLLLNNNAPIKQYSLWWLYETSAVYKDINLMTARDCQRLKRELDKEPEGEEAEEADLTLIVGFILGATAIVVLLLIWLCIKRQRSKPTQTSVASGPIPEVKTKDGDLEKQKGPQEISEKCKKRSLNIRKWLRRQFRPCMLHSENQIKEFELATERQVATHNERIKLKIALWTKAQERDAQRKLKRQEKQRQHHARNYNSFVPTT</sequence>
<keyword evidence="2" id="KW-0472">Membrane</keyword>
<organism evidence="3 4">
    <name type="scientific">Drosophila kikkawai</name>
    <name type="common">Fruit fly</name>
    <dbReference type="NCBI Taxonomy" id="30033"/>
    <lineage>
        <taxon>Eukaryota</taxon>
        <taxon>Metazoa</taxon>
        <taxon>Ecdysozoa</taxon>
        <taxon>Arthropoda</taxon>
        <taxon>Hexapoda</taxon>
        <taxon>Insecta</taxon>
        <taxon>Pterygota</taxon>
        <taxon>Neoptera</taxon>
        <taxon>Endopterygota</taxon>
        <taxon>Diptera</taxon>
        <taxon>Brachycera</taxon>
        <taxon>Muscomorpha</taxon>
        <taxon>Ephydroidea</taxon>
        <taxon>Drosophilidae</taxon>
        <taxon>Drosophila</taxon>
        <taxon>Sophophora</taxon>
    </lineage>
</organism>